<keyword evidence="5" id="KW-1185">Reference proteome</keyword>
<feature type="region of interest" description="Disordered" evidence="1">
    <location>
        <begin position="95"/>
        <end position="128"/>
    </location>
</feature>
<accession>A0AAD1D8L7</accession>
<gene>
    <name evidence="3" type="ORF">DFR51_0012</name>
    <name evidence="2" type="ORF">SmB9_29320</name>
</gene>
<evidence type="ECO:0000256" key="1">
    <source>
        <dbReference type="SAM" id="MobiDB-lite"/>
    </source>
</evidence>
<evidence type="ECO:0000313" key="2">
    <source>
        <dbReference type="EMBL" id="BBE35274.1"/>
    </source>
</evidence>
<proteinExistence type="predicted"/>
<dbReference type="RefSeq" id="WP_121047035.1">
    <property type="nucleotide sequence ID" value="NZ_AP018711.1"/>
</dbReference>
<dbReference type="EMBL" id="RBWX01000001">
    <property type="protein sequence ID" value="RKS94306.1"/>
    <property type="molecule type" value="Genomic_DNA"/>
</dbReference>
<feature type="compositionally biased region" description="Basic and acidic residues" evidence="1">
    <location>
        <begin position="118"/>
        <end position="128"/>
    </location>
</feature>
<name>A0AAD1D8L7_SPHMI</name>
<evidence type="ECO:0000313" key="3">
    <source>
        <dbReference type="EMBL" id="RKS94306.1"/>
    </source>
</evidence>
<dbReference type="Proteomes" id="UP000275727">
    <property type="component" value="Chromosome"/>
</dbReference>
<reference evidence="3 5" key="2">
    <citation type="submission" date="2018-10" db="EMBL/GenBank/DDBJ databases">
        <title>Genomic Encyclopedia of Type Strains, Phase IV (KMG-IV): sequencing the most valuable type-strain genomes for metagenomic binning, comparative biology and taxonomic classification.</title>
        <authorList>
            <person name="Goeker M."/>
        </authorList>
    </citation>
    <scope>NUCLEOTIDE SEQUENCE [LARGE SCALE GENOMIC DNA]</scope>
    <source>
        <strain evidence="3 5">DSM 19791</strain>
    </source>
</reference>
<evidence type="ECO:0000313" key="4">
    <source>
        <dbReference type="Proteomes" id="UP000275727"/>
    </source>
</evidence>
<sequence>MVNVTRSIDIERARPTRFPRFEIHADRCPQAFARVVDLLAARSLLPSELHARQSCTGLWIGLHLDIDRHAAERLAAKLRAIVSVDVVILIHAPTPPVEAGATGGDAPDLCASRCQTDPAERRAHQSAE</sequence>
<dbReference type="EMBL" id="AP018711">
    <property type="protein sequence ID" value="BBE35274.1"/>
    <property type="molecule type" value="Genomic_DNA"/>
</dbReference>
<dbReference type="AlphaFoldDB" id="A0AAD1D8L7"/>
<organism evidence="2 4">
    <name type="scientific">Sphingosinicella microcystinivorans</name>
    <dbReference type="NCBI Taxonomy" id="335406"/>
    <lineage>
        <taxon>Bacteria</taxon>
        <taxon>Pseudomonadati</taxon>
        <taxon>Pseudomonadota</taxon>
        <taxon>Alphaproteobacteria</taxon>
        <taxon>Sphingomonadales</taxon>
        <taxon>Sphingosinicellaceae</taxon>
        <taxon>Sphingosinicella</taxon>
    </lineage>
</organism>
<dbReference type="Proteomes" id="UP000276029">
    <property type="component" value="Unassembled WGS sequence"/>
</dbReference>
<protein>
    <submittedName>
        <fullName evidence="2">Uncharacterized protein</fullName>
    </submittedName>
</protein>
<dbReference type="KEGG" id="smic:SmB9_29320"/>
<evidence type="ECO:0000313" key="5">
    <source>
        <dbReference type="Proteomes" id="UP000276029"/>
    </source>
</evidence>
<reference evidence="2 4" key="1">
    <citation type="submission" date="2018-06" db="EMBL/GenBank/DDBJ databases">
        <title>Complete Genome Sequence of the Microcystin-Degrading Bacterium Sphingosinicella microcystinivorans Strain B-9.</title>
        <authorList>
            <person name="Jin H."/>
            <person name="Nishizawa T."/>
            <person name="Guo Y."/>
            <person name="Nishizawa A."/>
            <person name="Park H."/>
            <person name="Kato H."/>
            <person name="Tsuji K."/>
            <person name="Harada K."/>
        </authorList>
    </citation>
    <scope>NUCLEOTIDE SEQUENCE [LARGE SCALE GENOMIC DNA]</scope>
    <source>
        <strain evidence="2 4">B9</strain>
    </source>
</reference>